<reference evidence="2" key="1">
    <citation type="journal article" date="2014" name="BMC Genomics">
        <title>Genome sequencing of two Neorhizobium galegae strains reveals a noeT gene responsible for the unusual acetylation of the nodulation factors.</title>
        <authorList>
            <person name="Osterman J."/>
            <person name="Marsh J."/>
            <person name="Laine P.K."/>
            <person name="Zeng Z."/>
            <person name="Alatalo E."/>
            <person name="Sullivan J.T."/>
            <person name="Young J.P."/>
            <person name="Thomas-Oates J."/>
            <person name="Paulin L."/>
            <person name="Lindstrom K."/>
        </authorList>
    </citation>
    <scope>NUCLEOTIDE SEQUENCE [LARGE SCALE GENOMIC DNA]</scope>
    <source>
        <strain evidence="2">HAMBI 540</strain>
    </source>
</reference>
<sequence>MVSKLFAHSSKALFRVFREDGGALWLREGQTEADYLDCQFVENWEDISVDGIKMSDATAKATFQVADVLAIDPARAGQLFRNEGRDKLTIGGRAYIIESCKKDSHGWIDVMLIGPIDGGS</sequence>
<dbReference type="HOGENOM" id="CLU_2047186_0_0_5"/>
<gene>
    <name evidence="1" type="ORF">RG540_CH06420</name>
</gene>
<keyword evidence="2" id="KW-1185">Reference proteome</keyword>
<proteinExistence type="predicted"/>
<accession>A0A068SKV0</accession>
<dbReference type="AlphaFoldDB" id="A0A068SKV0"/>
<protein>
    <recommendedName>
        <fullName evidence="3">Phage head-tail adaptor</fullName>
    </recommendedName>
</protein>
<dbReference type="Proteomes" id="UP000028181">
    <property type="component" value="Chromosome I"/>
</dbReference>
<dbReference type="OrthoDB" id="8450958at2"/>
<dbReference type="eggNOG" id="ENOG50313K3">
    <property type="taxonomic scope" value="Bacteria"/>
</dbReference>
<dbReference type="RefSeq" id="WP_038584441.1">
    <property type="nucleotide sequence ID" value="NZ_HG938353.1"/>
</dbReference>
<organism evidence="1 2">
    <name type="scientific">Neorhizobium galegae bv. orientalis str. HAMBI 540</name>
    <dbReference type="NCBI Taxonomy" id="1028800"/>
    <lineage>
        <taxon>Bacteria</taxon>
        <taxon>Pseudomonadati</taxon>
        <taxon>Pseudomonadota</taxon>
        <taxon>Alphaproteobacteria</taxon>
        <taxon>Hyphomicrobiales</taxon>
        <taxon>Rhizobiaceae</taxon>
        <taxon>Rhizobium/Agrobacterium group</taxon>
        <taxon>Neorhizobium</taxon>
    </lineage>
</organism>
<evidence type="ECO:0000313" key="1">
    <source>
        <dbReference type="EMBL" id="CDN46832.1"/>
    </source>
</evidence>
<evidence type="ECO:0008006" key="3">
    <source>
        <dbReference type="Google" id="ProtNLM"/>
    </source>
</evidence>
<dbReference type="EMBL" id="HG938353">
    <property type="protein sequence ID" value="CDN46832.1"/>
    <property type="molecule type" value="Genomic_DNA"/>
</dbReference>
<dbReference type="PATRIC" id="fig|1028800.3.peg.652"/>
<evidence type="ECO:0000313" key="2">
    <source>
        <dbReference type="Proteomes" id="UP000028181"/>
    </source>
</evidence>
<dbReference type="KEGG" id="ngg:RG540_CH06420"/>
<name>A0A068SKV0_NEOGA</name>
<dbReference type="GeneID" id="24258036"/>